<dbReference type="InterPro" id="IPR057710">
    <property type="entry name" value="DUF7950"/>
</dbReference>
<proteinExistence type="predicted"/>
<dbReference type="PANTHER" id="PTHR33595:SF7">
    <property type="entry name" value="OS12G0242500 PROTEIN"/>
    <property type="match status" value="1"/>
</dbReference>
<comment type="caution">
    <text evidence="3">The sequence shown here is derived from an EMBL/GenBank/DDBJ whole genome shotgun (WGS) entry which is preliminary data.</text>
</comment>
<organism evidence="3 4">
    <name type="scientific">Carnegiea gigantea</name>
    <dbReference type="NCBI Taxonomy" id="171969"/>
    <lineage>
        <taxon>Eukaryota</taxon>
        <taxon>Viridiplantae</taxon>
        <taxon>Streptophyta</taxon>
        <taxon>Embryophyta</taxon>
        <taxon>Tracheophyta</taxon>
        <taxon>Spermatophyta</taxon>
        <taxon>Magnoliopsida</taxon>
        <taxon>eudicotyledons</taxon>
        <taxon>Gunneridae</taxon>
        <taxon>Pentapetalae</taxon>
        <taxon>Caryophyllales</taxon>
        <taxon>Cactineae</taxon>
        <taxon>Cactaceae</taxon>
        <taxon>Cactoideae</taxon>
        <taxon>Echinocereeae</taxon>
        <taxon>Carnegiea</taxon>
    </lineage>
</organism>
<dbReference type="Pfam" id="PF25821">
    <property type="entry name" value="DUF7950"/>
    <property type="match status" value="1"/>
</dbReference>
<dbReference type="AlphaFoldDB" id="A0A9Q1KVK5"/>
<keyword evidence="4" id="KW-1185">Reference proteome</keyword>
<evidence type="ECO:0000313" key="4">
    <source>
        <dbReference type="Proteomes" id="UP001153076"/>
    </source>
</evidence>
<dbReference type="PANTHER" id="PTHR33595">
    <property type="entry name" value="VON WILLEBRAND FACTOR A DOMAIN PROTEIN"/>
    <property type="match status" value="1"/>
</dbReference>
<dbReference type="OrthoDB" id="1898295at2759"/>
<feature type="compositionally biased region" description="Low complexity" evidence="1">
    <location>
        <begin position="17"/>
        <end position="30"/>
    </location>
</feature>
<dbReference type="EMBL" id="JAKOGI010000020">
    <property type="protein sequence ID" value="KAJ8449601.1"/>
    <property type="molecule type" value="Genomic_DNA"/>
</dbReference>
<sequence>MSQVDRIMLKFRPIAPKPAASGAAPAASDGGSDGHAKAPPGSGRGRRKSCSKDTSRNGGCNGTRRCTNGRKRKSCSPDQTAMIRPDHHHQHLDQKAVTLPLLPEAPDLSPTKQSHKMPLWLSFNNAPGVQDNYSLSHSKVGPGPDPTAMVPPPQQHPNHHCHQPVVRSCVVVEAVTDTCPPEGVRVGDVRALEKDTCPVIIADGWNRVVGANEAYRRMVMGDTWRDRKMAVSVEMRERVPDRVQAFTCRVRVQRTNDGKDSRGSSSLTLPCDVWRIDGGGFAWRLDVDAALSLGLGRARMVRFREDFLSFTLVTSDLSDLLNSLLQYFIPM</sequence>
<dbReference type="Proteomes" id="UP001153076">
    <property type="component" value="Unassembled WGS sequence"/>
</dbReference>
<evidence type="ECO:0000259" key="2">
    <source>
        <dbReference type="Pfam" id="PF25821"/>
    </source>
</evidence>
<reference evidence="3" key="1">
    <citation type="submission" date="2022-04" db="EMBL/GenBank/DDBJ databases">
        <title>Carnegiea gigantea Genome sequencing and assembly v2.</title>
        <authorList>
            <person name="Copetti D."/>
            <person name="Sanderson M.J."/>
            <person name="Burquez A."/>
            <person name="Wojciechowski M.F."/>
        </authorList>
    </citation>
    <scope>NUCLEOTIDE SEQUENCE</scope>
    <source>
        <strain evidence="3">SGP5-SGP5p</strain>
        <tissue evidence="3">Aerial part</tissue>
    </source>
</reference>
<evidence type="ECO:0000313" key="3">
    <source>
        <dbReference type="EMBL" id="KAJ8449601.1"/>
    </source>
</evidence>
<gene>
    <name evidence="3" type="ORF">Cgig2_005623</name>
</gene>
<feature type="domain" description="DUF7950" evidence="2">
    <location>
        <begin position="167"/>
        <end position="292"/>
    </location>
</feature>
<evidence type="ECO:0000256" key="1">
    <source>
        <dbReference type="SAM" id="MobiDB-lite"/>
    </source>
</evidence>
<feature type="region of interest" description="Disordered" evidence="1">
    <location>
        <begin position="1"/>
        <end position="92"/>
    </location>
</feature>
<accession>A0A9Q1KVK5</accession>
<protein>
    <recommendedName>
        <fullName evidence="2">DUF7950 domain-containing protein</fullName>
    </recommendedName>
</protein>
<name>A0A9Q1KVK5_9CARY</name>